<evidence type="ECO:0000259" key="8">
    <source>
        <dbReference type="PROSITE" id="PS50835"/>
    </source>
</evidence>
<protein>
    <submittedName>
        <fullName evidence="9">Ig heavy chain Mem5-like</fullName>
    </submittedName>
</protein>
<keyword evidence="4" id="KW-0472">Membrane</keyword>
<reference evidence="10" key="1">
    <citation type="journal article" date="2006" name="Science">
        <title>Ancient noncoding elements conserved in the human genome.</title>
        <authorList>
            <person name="Venkatesh B."/>
            <person name="Kirkness E.F."/>
            <person name="Loh Y.H."/>
            <person name="Halpern A.L."/>
            <person name="Lee A.P."/>
            <person name="Johnson J."/>
            <person name="Dandona N."/>
            <person name="Viswanathan L.D."/>
            <person name="Tay A."/>
            <person name="Venter J.C."/>
            <person name="Strausberg R.L."/>
            <person name="Brenner S."/>
        </authorList>
    </citation>
    <scope>NUCLEOTIDE SEQUENCE [LARGE SCALE GENOMIC DNA]</scope>
</reference>
<evidence type="ECO:0000256" key="3">
    <source>
        <dbReference type="ARBA" id="ARBA00022989"/>
    </source>
</evidence>
<sequence>MGHSVFALISLSACLAYVCPDVGVLQPEVLTVRAGQTASLECDVRKHEGYYMHWYKQLPGEAPRFLLQFVYSENKHEKYGSGFSKDRFTGKGDSTGAVYHLIINSVELADTGLYHCRKTYKTSNGTKPQ</sequence>
<dbReference type="Proteomes" id="UP000314986">
    <property type="component" value="Unassembled WGS sequence"/>
</dbReference>
<evidence type="ECO:0000256" key="7">
    <source>
        <dbReference type="SAM" id="SignalP"/>
    </source>
</evidence>
<evidence type="ECO:0000256" key="5">
    <source>
        <dbReference type="ARBA" id="ARBA00023170"/>
    </source>
</evidence>
<dbReference type="PANTHER" id="PTHR19256">
    <property type="entry name" value="T-CELL RECEPTOR GAMMA CHAIN"/>
    <property type="match status" value="1"/>
</dbReference>
<dbReference type="Pfam" id="PF07686">
    <property type="entry name" value="V-set"/>
    <property type="match status" value="1"/>
</dbReference>
<keyword evidence="5" id="KW-0675">Receptor</keyword>
<keyword evidence="10" id="KW-1185">Reference proteome</keyword>
<dbReference type="STRING" id="7868.ENSCMIP00000044163"/>
<dbReference type="OMA" id="QSEIDYK"/>
<name>A0A4W3K0T9_CALMI</name>
<reference evidence="9" key="4">
    <citation type="submission" date="2025-08" db="UniProtKB">
        <authorList>
            <consortium name="Ensembl"/>
        </authorList>
    </citation>
    <scope>IDENTIFICATION</scope>
</reference>
<proteinExistence type="predicted"/>
<dbReference type="InterPro" id="IPR013783">
    <property type="entry name" value="Ig-like_fold"/>
</dbReference>
<dbReference type="GeneTree" id="ENSGT01120000273983"/>
<dbReference type="Gene3D" id="2.60.40.10">
    <property type="entry name" value="Immunoglobulins"/>
    <property type="match status" value="1"/>
</dbReference>
<reference evidence="10" key="3">
    <citation type="journal article" date="2014" name="Nature">
        <title>Elephant shark genome provides unique insights into gnathostome evolution.</title>
        <authorList>
            <consortium name="International Elephant Shark Genome Sequencing Consortium"/>
            <person name="Venkatesh B."/>
            <person name="Lee A.P."/>
            <person name="Ravi V."/>
            <person name="Maurya A.K."/>
            <person name="Lian M.M."/>
            <person name="Swann J.B."/>
            <person name="Ohta Y."/>
            <person name="Flajnik M.F."/>
            <person name="Sutoh Y."/>
            <person name="Kasahara M."/>
            <person name="Hoon S."/>
            <person name="Gangu V."/>
            <person name="Roy S.W."/>
            <person name="Irimia M."/>
            <person name="Korzh V."/>
            <person name="Kondrychyn I."/>
            <person name="Lim Z.W."/>
            <person name="Tay B.H."/>
            <person name="Tohari S."/>
            <person name="Kong K.W."/>
            <person name="Ho S."/>
            <person name="Lorente-Galdos B."/>
            <person name="Quilez J."/>
            <person name="Marques-Bonet T."/>
            <person name="Raney B.J."/>
            <person name="Ingham P.W."/>
            <person name="Tay A."/>
            <person name="Hillier L.W."/>
            <person name="Minx P."/>
            <person name="Boehm T."/>
            <person name="Wilson R.K."/>
            <person name="Brenner S."/>
            <person name="Warren W.C."/>
        </authorList>
    </citation>
    <scope>NUCLEOTIDE SEQUENCE [LARGE SCALE GENOMIC DNA]</scope>
</reference>
<reference evidence="10" key="2">
    <citation type="journal article" date="2007" name="PLoS Biol.">
        <title>Survey sequencing and comparative analysis of the elephant shark (Callorhinchus milii) genome.</title>
        <authorList>
            <person name="Venkatesh B."/>
            <person name="Kirkness E.F."/>
            <person name="Loh Y.H."/>
            <person name="Halpern A.L."/>
            <person name="Lee A.P."/>
            <person name="Johnson J."/>
            <person name="Dandona N."/>
            <person name="Viswanathan L.D."/>
            <person name="Tay A."/>
            <person name="Venter J.C."/>
            <person name="Strausberg R.L."/>
            <person name="Brenner S."/>
        </authorList>
    </citation>
    <scope>NUCLEOTIDE SEQUENCE [LARGE SCALE GENOMIC DNA]</scope>
</reference>
<keyword evidence="7" id="KW-0732">Signal</keyword>
<evidence type="ECO:0000313" key="10">
    <source>
        <dbReference type="Proteomes" id="UP000314986"/>
    </source>
</evidence>
<organism evidence="9 10">
    <name type="scientific">Callorhinchus milii</name>
    <name type="common">Ghost shark</name>
    <dbReference type="NCBI Taxonomy" id="7868"/>
    <lineage>
        <taxon>Eukaryota</taxon>
        <taxon>Metazoa</taxon>
        <taxon>Chordata</taxon>
        <taxon>Craniata</taxon>
        <taxon>Vertebrata</taxon>
        <taxon>Chondrichthyes</taxon>
        <taxon>Holocephali</taxon>
        <taxon>Chimaeriformes</taxon>
        <taxon>Callorhinchidae</taxon>
        <taxon>Callorhinchus</taxon>
    </lineage>
</organism>
<feature type="chain" id="PRO_5021400431" evidence="7">
    <location>
        <begin position="17"/>
        <end position="129"/>
    </location>
</feature>
<dbReference type="GO" id="GO:0016020">
    <property type="term" value="C:membrane"/>
    <property type="evidence" value="ECO:0007669"/>
    <property type="project" value="UniProtKB-SubCell"/>
</dbReference>
<dbReference type="InterPro" id="IPR051117">
    <property type="entry name" value="TRG_var/const_region"/>
</dbReference>
<dbReference type="SMART" id="SM00406">
    <property type="entry name" value="IGv"/>
    <property type="match status" value="1"/>
</dbReference>
<dbReference type="SUPFAM" id="SSF48726">
    <property type="entry name" value="Immunoglobulin"/>
    <property type="match status" value="1"/>
</dbReference>
<dbReference type="InterPro" id="IPR013106">
    <property type="entry name" value="Ig_V-set"/>
</dbReference>
<keyword evidence="2" id="KW-0812">Transmembrane</keyword>
<comment type="subcellular location">
    <subcellularLocation>
        <location evidence="1">Membrane</location>
    </subcellularLocation>
</comment>
<dbReference type="SMART" id="SM00409">
    <property type="entry name" value="IG"/>
    <property type="match status" value="1"/>
</dbReference>
<reference evidence="9" key="5">
    <citation type="submission" date="2025-09" db="UniProtKB">
        <authorList>
            <consortium name="Ensembl"/>
        </authorList>
    </citation>
    <scope>IDENTIFICATION</scope>
</reference>
<accession>A0A4W3K0T9</accession>
<dbReference type="AlphaFoldDB" id="A0A4W3K0T9"/>
<evidence type="ECO:0000256" key="6">
    <source>
        <dbReference type="ARBA" id="ARBA00023319"/>
    </source>
</evidence>
<dbReference type="PROSITE" id="PS50835">
    <property type="entry name" value="IG_LIKE"/>
    <property type="match status" value="1"/>
</dbReference>
<dbReference type="CDD" id="cd00099">
    <property type="entry name" value="IgV"/>
    <property type="match status" value="1"/>
</dbReference>
<dbReference type="InterPro" id="IPR007110">
    <property type="entry name" value="Ig-like_dom"/>
</dbReference>
<dbReference type="PANTHER" id="PTHR19256:SF65">
    <property type="entry name" value="T CELL RECEPTOR GAMMA CONSTANT 1-RELATED"/>
    <property type="match status" value="1"/>
</dbReference>
<dbReference type="Ensembl" id="ENSCMIT00000044797.1">
    <property type="protein sequence ID" value="ENSCMIP00000044163.1"/>
    <property type="gene ID" value="ENSCMIG00000018296.1"/>
</dbReference>
<evidence type="ECO:0000313" key="9">
    <source>
        <dbReference type="Ensembl" id="ENSCMIP00000044163.1"/>
    </source>
</evidence>
<keyword evidence="3" id="KW-1133">Transmembrane helix</keyword>
<dbReference type="InterPro" id="IPR036179">
    <property type="entry name" value="Ig-like_dom_sf"/>
</dbReference>
<feature type="domain" description="Ig-like" evidence="8">
    <location>
        <begin position="20"/>
        <end position="129"/>
    </location>
</feature>
<evidence type="ECO:0000256" key="4">
    <source>
        <dbReference type="ARBA" id="ARBA00023136"/>
    </source>
</evidence>
<keyword evidence="6" id="KW-0393">Immunoglobulin domain</keyword>
<feature type="signal peptide" evidence="7">
    <location>
        <begin position="1"/>
        <end position="16"/>
    </location>
</feature>
<dbReference type="InParanoid" id="A0A4W3K0T9"/>
<evidence type="ECO:0000256" key="1">
    <source>
        <dbReference type="ARBA" id="ARBA00004370"/>
    </source>
</evidence>
<evidence type="ECO:0000256" key="2">
    <source>
        <dbReference type="ARBA" id="ARBA00022692"/>
    </source>
</evidence>
<dbReference type="InterPro" id="IPR003599">
    <property type="entry name" value="Ig_sub"/>
</dbReference>